<evidence type="ECO:0000313" key="7">
    <source>
        <dbReference type="EMBL" id="TPQ23695.1"/>
    </source>
</evidence>
<dbReference type="PIRSF" id="PIRSF000390">
    <property type="entry name" value="PLP_StrS"/>
    <property type="match status" value="1"/>
</dbReference>
<evidence type="ECO:0000256" key="4">
    <source>
        <dbReference type="PIRSR" id="PIRSR000390-2"/>
    </source>
</evidence>
<dbReference type="EMBL" id="VCHX02000043">
    <property type="protein sequence ID" value="TPQ23695.1"/>
    <property type="molecule type" value="Genomic_DNA"/>
</dbReference>
<reference evidence="7 8" key="1">
    <citation type="submission" date="2019-06" db="EMBL/GenBank/DDBJ databases">
        <title>Streptomyces sporangiiformans sp. nov., a novel actinomycete isolated from soil in Mount Song.</title>
        <authorList>
            <person name="Han L."/>
        </authorList>
    </citation>
    <scope>NUCLEOTIDE SEQUENCE [LARGE SCALE GENOMIC DNA]</scope>
    <source>
        <strain evidence="7 8">NEAU-SSA 1</strain>
    </source>
</reference>
<dbReference type="InterPro" id="IPR015424">
    <property type="entry name" value="PyrdxlP-dep_Trfase"/>
</dbReference>
<accession>A0A505DR84</accession>
<dbReference type="AlphaFoldDB" id="A0A505DR84"/>
<evidence type="ECO:0000256" key="5">
    <source>
        <dbReference type="RuleBase" id="RU004508"/>
    </source>
</evidence>
<name>A0A505DR84_9ACTN</name>
<keyword evidence="7" id="KW-0808">Transferase</keyword>
<evidence type="ECO:0000256" key="1">
    <source>
        <dbReference type="ARBA" id="ARBA00022898"/>
    </source>
</evidence>
<keyword evidence="8" id="KW-1185">Reference proteome</keyword>
<feature type="active site" description="Proton acceptor" evidence="3">
    <location>
        <position position="205"/>
    </location>
</feature>
<gene>
    <name evidence="7" type="ORF">FGD71_002945</name>
</gene>
<dbReference type="PANTHER" id="PTHR30244:SF36">
    <property type="entry name" value="3-OXO-GLUCOSE-6-PHOSPHATE:GLUTAMATE AMINOTRANSFERASE"/>
    <property type="match status" value="1"/>
</dbReference>
<dbReference type="GO" id="GO:0000271">
    <property type="term" value="P:polysaccharide biosynthetic process"/>
    <property type="evidence" value="ECO:0007669"/>
    <property type="project" value="TreeGrafter"/>
</dbReference>
<organism evidence="7 8">
    <name type="scientific">Streptomyces sporangiiformans</name>
    <dbReference type="NCBI Taxonomy" id="2315329"/>
    <lineage>
        <taxon>Bacteria</taxon>
        <taxon>Bacillati</taxon>
        <taxon>Actinomycetota</taxon>
        <taxon>Actinomycetes</taxon>
        <taxon>Kitasatosporales</taxon>
        <taxon>Streptomycetaceae</taxon>
        <taxon>Streptomyces</taxon>
    </lineage>
</organism>
<keyword evidence="1 4" id="KW-0663">Pyridoxal phosphate</keyword>
<sequence>MQLTSSTERGHGDPFGTGRPRVPFFSQAASFERVWPEIQRHLREVVERGKYSHGHKVADFESALADFTGARHAIAVNSATDALILLLRAAGLRPGDEVVVPAMSFVASASSVVLAGGRPVFADIDPVSYALDPASAAAAVTPRTRFVMPVHLFWQMAEMDALTDMAAEKGLTIVEDSAEAIGMRWNGKHAGLLGAGGVLSFFPAKTLGALGDAGAVLTDDDEIAETVSALRHHGRFGPTVGDFRRISTETTVSGVNSKMDDIQAAVLLAKLGRLGTDIARRAEIAARYTERLAHVPVIRRLPAVVPRKATTNPVHYVYLVEVDHRDELARFLARHGIGTETYYPIPLHRQPAFAEFGHSVGGLPHAEAACRYALALPLHADLTDDQVDYVCETIQAFAGGGAA</sequence>
<dbReference type="Pfam" id="PF01041">
    <property type="entry name" value="DegT_DnrJ_EryC1"/>
    <property type="match status" value="1"/>
</dbReference>
<evidence type="ECO:0000256" key="3">
    <source>
        <dbReference type="PIRSR" id="PIRSR000390-1"/>
    </source>
</evidence>
<dbReference type="PANTHER" id="PTHR30244">
    <property type="entry name" value="TRANSAMINASE"/>
    <property type="match status" value="1"/>
</dbReference>
<comment type="caution">
    <text evidence="7">The sequence shown here is derived from an EMBL/GenBank/DDBJ whole genome shotgun (WGS) entry which is preliminary data.</text>
</comment>
<feature type="modified residue" description="N6-(pyridoxal phosphate)lysine" evidence="4">
    <location>
        <position position="205"/>
    </location>
</feature>
<dbReference type="SUPFAM" id="SSF53383">
    <property type="entry name" value="PLP-dependent transferases"/>
    <property type="match status" value="1"/>
</dbReference>
<keyword evidence="7" id="KW-0032">Aminotransferase</keyword>
<dbReference type="RefSeq" id="WP_119098776.1">
    <property type="nucleotide sequence ID" value="NZ_QXMJ01000043.1"/>
</dbReference>
<dbReference type="GO" id="GO:0030170">
    <property type="term" value="F:pyridoxal phosphate binding"/>
    <property type="evidence" value="ECO:0007669"/>
    <property type="project" value="TreeGrafter"/>
</dbReference>
<dbReference type="Gene3D" id="3.40.640.10">
    <property type="entry name" value="Type I PLP-dependent aspartate aminotransferase-like (Major domain)"/>
    <property type="match status" value="1"/>
</dbReference>
<dbReference type="InterPro" id="IPR015422">
    <property type="entry name" value="PyrdxlP-dep_Trfase_small"/>
</dbReference>
<protein>
    <submittedName>
        <fullName evidence="7">DegT/DnrJ/EryC1/StrS family aminotransferase</fullName>
    </submittedName>
</protein>
<evidence type="ECO:0000256" key="2">
    <source>
        <dbReference type="ARBA" id="ARBA00037999"/>
    </source>
</evidence>
<evidence type="ECO:0000313" key="8">
    <source>
        <dbReference type="Proteomes" id="UP000317378"/>
    </source>
</evidence>
<dbReference type="CDD" id="cd00616">
    <property type="entry name" value="AHBA_syn"/>
    <property type="match status" value="1"/>
</dbReference>
<evidence type="ECO:0000256" key="6">
    <source>
        <dbReference type="SAM" id="MobiDB-lite"/>
    </source>
</evidence>
<comment type="similarity">
    <text evidence="2 5">Belongs to the DegT/DnrJ/EryC1 family.</text>
</comment>
<proteinExistence type="inferred from homology"/>
<dbReference type="OrthoDB" id="9804264at2"/>
<dbReference type="GO" id="GO:0008483">
    <property type="term" value="F:transaminase activity"/>
    <property type="evidence" value="ECO:0007669"/>
    <property type="project" value="UniProtKB-KW"/>
</dbReference>
<dbReference type="InterPro" id="IPR000653">
    <property type="entry name" value="DegT/StrS_aminotransferase"/>
</dbReference>
<dbReference type="Gene3D" id="3.90.1150.10">
    <property type="entry name" value="Aspartate Aminotransferase, domain 1"/>
    <property type="match status" value="1"/>
</dbReference>
<dbReference type="Proteomes" id="UP000317378">
    <property type="component" value="Unassembled WGS sequence"/>
</dbReference>
<feature type="region of interest" description="Disordered" evidence="6">
    <location>
        <begin position="1"/>
        <end position="21"/>
    </location>
</feature>
<dbReference type="InterPro" id="IPR015421">
    <property type="entry name" value="PyrdxlP-dep_Trfase_major"/>
</dbReference>